<sequence length="596" mass="66461">MAAKFTILCEELGRLQVRMLRREGNPENIAMEAIQALRSSRDAIVPTRQNMAHAPFFLRSCSTLLGRGTRDQAHDVFAYAERVAEAYVDGNHGDVNDSATVLQSLVQLSRTYHENTKNVDSSVTVMPSPFAPLVATAFLNTLQKWQKHGVRPHTSTLLSLLRGSNAVYGEKFQFNPVGADMVGLLPIKSKLQMEAKMQKCNYSRDILRALCSMHMSKLDAGICLTWQADFGLYDSELCNVCCEVLFSNHALLTSQQLTKIIHSLGVLQHRHIHQKFFSSLVDFKKCNAAAVRQHVMGLAMLRQPPPSERGLMDGVFLHVFRPTDPLEYDSSPEAALSPGWFVDIGHALTCLGITHHKYRLTMARATRRSIMSLTTQQRCKLLYGLGGVTEDAVPRELLASWKGKVVRTIHVLAERLRNGVESSDGPFVMNALLFAGIREHPMVPQQPSLGSGENPVETLLRTWMTCPRERVLYLTEQIRPIHLGNKPASTISQVCDVIANNCGGVCDQSYRLKALCDVIRSHSPSMNVDEAMGTINAMQQLGIGENFRDVIVTLLESLWRQRNTMSQQQQANCCRLLEGLGHLDTAVNLLEYIVSK</sequence>
<name>G0UX92_TRYCI</name>
<accession>G0UX92</accession>
<dbReference type="AlphaFoldDB" id="G0UX92"/>
<protein>
    <submittedName>
        <fullName evidence="1">Uncharacterized protein</fullName>
    </submittedName>
</protein>
<proteinExistence type="predicted"/>
<reference evidence="1" key="1">
    <citation type="journal article" date="2012" name="Proc. Natl. Acad. Sci. U.S.A.">
        <title>Antigenic diversity is generated by distinct evolutionary mechanisms in African trypanosome species.</title>
        <authorList>
            <person name="Jackson A.P."/>
            <person name="Berry A."/>
            <person name="Aslett M."/>
            <person name="Allison H.C."/>
            <person name="Burton P."/>
            <person name="Vavrova-Anderson J."/>
            <person name="Brown R."/>
            <person name="Browne H."/>
            <person name="Corton N."/>
            <person name="Hauser H."/>
            <person name="Gamble J."/>
            <person name="Gilderthorp R."/>
            <person name="Marcello L."/>
            <person name="McQuillan J."/>
            <person name="Otto T.D."/>
            <person name="Quail M.A."/>
            <person name="Sanders M.J."/>
            <person name="van Tonder A."/>
            <person name="Ginger M.L."/>
            <person name="Field M.C."/>
            <person name="Barry J.D."/>
            <person name="Hertz-Fowler C."/>
            <person name="Berriman M."/>
        </authorList>
    </citation>
    <scope>NUCLEOTIDE SEQUENCE</scope>
    <source>
        <strain evidence="1">IL3000</strain>
    </source>
</reference>
<dbReference type="EMBL" id="HE575323">
    <property type="protein sequence ID" value="CCC94009.1"/>
    <property type="molecule type" value="Genomic_DNA"/>
</dbReference>
<organism evidence="1">
    <name type="scientific">Trypanosoma congolense (strain IL3000)</name>
    <dbReference type="NCBI Taxonomy" id="1068625"/>
    <lineage>
        <taxon>Eukaryota</taxon>
        <taxon>Discoba</taxon>
        <taxon>Euglenozoa</taxon>
        <taxon>Kinetoplastea</taxon>
        <taxon>Metakinetoplastina</taxon>
        <taxon>Trypanosomatida</taxon>
        <taxon>Trypanosomatidae</taxon>
        <taxon>Trypanosoma</taxon>
        <taxon>Nannomonas</taxon>
    </lineage>
</organism>
<dbReference type="VEuPathDB" id="TriTrypDB:TcIL3000_10_7840"/>
<evidence type="ECO:0000313" key="1">
    <source>
        <dbReference type="EMBL" id="CCC94009.1"/>
    </source>
</evidence>
<gene>
    <name evidence="1" type="ORF">TCIL3000_10_7840</name>
</gene>